<comment type="caution">
    <text evidence="2">The sequence shown here is derived from an EMBL/GenBank/DDBJ whole genome shotgun (WGS) entry which is preliminary data.</text>
</comment>
<dbReference type="EMBL" id="JBBYHU010000004">
    <property type="protein sequence ID" value="MEL1240112.1"/>
    <property type="molecule type" value="Genomic_DNA"/>
</dbReference>
<sequence>MKILYCTNQLSTHGGIERMLSQKINFLLQQNKDEVFLATFEQLGMPDVYPLDNKLTRFDLAINYHKNRSYFHPKNLVKILKHYFKLRRLIKKIQPDIIVSVSYTPEQFFLPYIQKQIPKIKELHSSGIVVGISGKKEKKSIKENLTSIFKRYNALVVLNKDEVPYFEGCNTVVIPNFTDFKSDLSTKYVKEKTIIAAGRIAPVKQFQELIHIWKMIHDNFTDWKIKLFGDGEPQLVTELQELIQSFNLESSFLLMPATANLQEELEKASIYAMTSATECFPMVLLEAQVSALPIVSYDCPFGPRNIITNEFDGYLTPQNNREYFAKSLSELMLDESKRNYLGENARQSVIRFSKENVMAQWDDLFNQLVFKQ</sequence>
<dbReference type="Proteomes" id="UP001398556">
    <property type="component" value="Unassembled WGS sequence"/>
</dbReference>
<dbReference type="RefSeq" id="WP_341699358.1">
    <property type="nucleotide sequence ID" value="NZ_JBBYHU010000004.1"/>
</dbReference>
<dbReference type="EC" id="2.4.-.-" evidence="2"/>
<dbReference type="Gene3D" id="3.40.50.2000">
    <property type="entry name" value="Glycogen Phosphorylase B"/>
    <property type="match status" value="2"/>
</dbReference>
<evidence type="ECO:0000313" key="3">
    <source>
        <dbReference type="Proteomes" id="UP001398556"/>
    </source>
</evidence>
<organism evidence="2 3">
    <name type="scientific">Flavobacterium flavipallidum</name>
    <dbReference type="NCBI Taxonomy" id="3139140"/>
    <lineage>
        <taxon>Bacteria</taxon>
        <taxon>Pseudomonadati</taxon>
        <taxon>Bacteroidota</taxon>
        <taxon>Flavobacteriia</taxon>
        <taxon>Flavobacteriales</taxon>
        <taxon>Flavobacteriaceae</taxon>
        <taxon>Flavobacterium</taxon>
    </lineage>
</organism>
<proteinExistence type="predicted"/>
<accession>A0ABU9HK67</accession>
<dbReference type="Pfam" id="PF00534">
    <property type="entry name" value="Glycos_transf_1"/>
    <property type="match status" value="1"/>
</dbReference>
<keyword evidence="3" id="KW-1185">Reference proteome</keyword>
<feature type="domain" description="Glycosyl transferase family 1" evidence="1">
    <location>
        <begin position="185"/>
        <end position="347"/>
    </location>
</feature>
<protein>
    <submittedName>
        <fullName evidence="2">Glycosyltransferase family 4 protein</fullName>
        <ecNumber evidence="2">2.4.-.-</ecNumber>
    </submittedName>
</protein>
<keyword evidence="2" id="KW-0808">Transferase</keyword>
<evidence type="ECO:0000313" key="2">
    <source>
        <dbReference type="EMBL" id="MEL1240112.1"/>
    </source>
</evidence>
<reference evidence="2 3" key="1">
    <citation type="submission" date="2024-04" db="EMBL/GenBank/DDBJ databases">
        <title>Flavobacterium sp. DGU99 16S ribosomal RNA gene Genome sequencing and assembly.</title>
        <authorList>
            <person name="Park S."/>
        </authorList>
    </citation>
    <scope>NUCLEOTIDE SEQUENCE [LARGE SCALE GENOMIC DNA]</scope>
    <source>
        <strain evidence="2 3">DGU99</strain>
    </source>
</reference>
<keyword evidence="2" id="KW-0328">Glycosyltransferase</keyword>
<gene>
    <name evidence="2" type="ORF">AAEO59_03525</name>
</gene>
<dbReference type="CDD" id="cd03820">
    <property type="entry name" value="GT4_AmsD-like"/>
    <property type="match status" value="1"/>
</dbReference>
<dbReference type="GO" id="GO:0016757">
    <property type="term" value="F:glycosyltransferase activity"/>
    <property type="evidence" value="ECO:0007669"/>
    <property type="project" value="UniProtKB-KW"/>
</dbReference>
<dbReference type="PANTHER" id="PTHR12526:SF630">
    <property type="entry name" value="GLYCOSYLTRANSFERASE"/>
    <property type="match status" value="1"/>
</dbReference>
<evidence type="ECO:0000259" key="1">
    <source>
        <dbReference type="Pfam" id="PF00534"/>
    </source>
</evidence>
<dbReference type="PANTHER" id="PTHR12526">
    <property type="entry name" value="GLYCOSYLTRANSFERASE"/>
    <property type="match status" value="1"/>
</dbReference>
<dbReference type="InterPro" id="IPR001296">
    <property type="entry name" value="Glyco_trans_1"/>
</dbReference>
<dbReference type="SUPFAM" id="SSF53756">
    <property type="entry name" value="UDP-Glycosyltransferase/glycogen phosphorylase"/>
    <property type="match status" value="1"/>
</dbReference>
<name>A0ABU9HK67_9FLAO</name>